<proteinExistence type="predicted"/>
<sequence length="34" mass="3786">MNRIINDDDDDDDDDDGNEGNEDGNLSHHTTSHS</sequence>
<feature type="region of interest" description="Disordered" evidence="1">
    <location>
        <begin position="1"/>
        <end position="34"/>
    </location>
</feature>
<comment type="caution">
    <text evidence="2">The sequence shown here is derived from an EMBL/GenBank/DDBJ whole genome shotgun (WGS) entry which is preliminary data.</text>
</comment>
<evidence type="ECO:0000313" key="2">
    <source>
        <dbReference type="EMBL" id="KPM06318.1"/>
    </source>
</evidence>
<accession>A0A132A5S5</accession>
<protein>
    <submittedName>
        <fullName evidence="2">Uncharacterized protein</fullName>
    </submittedName>
</protein>
<evidence type="ECO:0000313" key="3">
    <source>
        <dbReference type="Proteomes" id="UP000616769"/>
    </source>
</evidence>
<dbReference type="AlphaFoldDB" id="A0A132A5S5"/>
<dbReference type="Proteomes" id="UP000616769">
    <property type="component" value="Unassembled WGS sequence"/>
</dbReference>
<reference evidence="2 3" key="1">
    <citation type="journal article" date="2015" name="Parasit. Vectors">
        <title>Draft genome of the scabies mite.</title>
        <authorList>
            <person name="Rider S.D.Jr."/>
            <person name="Morgan M.S."/>
            <person name="Arlian L.G."/>
        </authorList>
    </citation>
    <scope>NUCLEOTIDE SEQUENCE [LARGE SCALE GENOMIC DNA]</scope>
    <source>
        <strain evidence="2">Arlian Lab</strain>
    </source>
</reference>
<evidence type="ECO:0000256" key="1">
    <source>
        <dbReference type="SAM" id="MobiDB-lite"/>
    </source>
</evidence>
<dbReference type="VEuPathDB" id="VectorBase:SSCA000955"/>
<dbReference type="EMBL" id="JXLN01010784">
    <property type="protein sequence ID" value="KPM06318.1"/>
    <property type="molecule type" value="Genomic_DNA"/>
</dbReference>
<feature type="compositionally biased region" description="Acidic residues" evidence="1">
    <location>
        <begin position="7"/>
        <end position="22"/>
    </location>
</feature>
<name>A0A132A5S5_SARSC</name>
<organism evidence="2 3">
    <name type="scientific">Sarcoptes scabiei</name>
    <name type="common">Itch mite</name>
    <name type="synonym">Acarus scabiei</name>
    <dbReference type="NCBI Taxonomy" id="52283"/>
    <lineage>
        <taxon>Eukaryota</taxon>
        <taxon>Metazoa</taxon>
        <taxon>Ecdysozoa</taxon>
        <taxon>Arthropoda</taxon>
        <taxon>Chelicerata</taxon>
        <taxon>Arachnida</taxon>
        <taxon>Acari</taxon>
        <taxon>Acariformes</taxon>
        <taxon>Sarcoptiformes</taxon>
        <taxon>Astigmata</taxon>
        <taxon>Psoroptidia</taxon>
        <taxon>Sarcoptoidea</taxon>
        <taxon>Sarcoptidae</taxon>
        <taxon>Sarcoptinae</taxon>
        <taxon>Sarcoptes</taxon>
    </lineage>
</organism>
<gene>
    <name evidence="2" type="ORF">QR98_0047920</name>
</gene>